<protein>
    <submittedName>
        <fullName evidence="2">Uncharacterized protein</fullName>
    </submittedName>
</protein>
<gene>
    <name evidence="2" type="ORF">SAMN05444145_1065</name>
</gene>
<feature type="region of interest" description="Disordered" evidence="1">
    <location>
        <begin position="1"/>
        <end position="41"/>
    </location>
</feature>
<dbReference type="AlphaFoldDB" id="A0A1H4DRA9"/>
<dbReference type="EMBL" id="FNRI01000006">
    <property type="protein sequence ID" value="SEA75295.1"/>
    <property type="molecule type" value="Genomic_DNA"/>
</dbReference>
<evidence type="ECO:0000313" key="3">
    <source>
        <dbReference type="Proteomes" id="UP000183253"/>
    </source>
</evidence>
<evidence type="ECO:0000313" key="2">
    <source>
        <dbReference type="EMBL" id="SEA75295.1"/>
    </source>
</evidence>
<accession>A0A1H4DRA9</accession>
<proteinExistence type="predicted"/>
<dbReference type="RefSeq" id="WP_010266918.1">
    <property type="nucleotide sequence ID" value="NZ_CAEG01000021.1"/>
</dbReference>
<organism evidence="2 3">
    <name type="scientific">Alistipes timonensis JC136</name>
    <dbReference type="NCBI Taxonomy" id="1033731"/>
    <lineage>
        <taxon>Bacteria</taxon>
        <taxon>Pseudomonadati</taxon>
        <taxon>Bacteroidota</taxon>
        <taxon>Bacteroidia</taxon>
        <taxon>Bacteroidales</taxon>
        <taxon>Rikenellaceae</taxon>
        <taxon>Alistipes</taxon>
    </lineage>
</organism>
<reference evidence="2 3" key="1">
    <citation type="submission" date="2016-10" db="EMBL/GenBank/DDBJ databases">
        <authorList>
            <person name="de Groot N.N."/>
        </authorList>
    </citation>
    <scope>NUCLEOTIDE SEQUENCE [LARGE SCALE GENOMIC DNA]</scope>
    <source>
        <strain evidence="2 3">DSM 25383</strain>
    </source>
</reference>
<dbReference type="OrthoDB" id="1003814at2"/>
<name>A0A1H4DRA9_9BACT</name>
<evidence type="ECO:0000256" key="1">
    <source>
        <dbReference type="SAM" id="MobiDB-lite"/>
    </source>
</evidence>
<sequence>MKTQKGIREHETDELRKAKRLEPMRKSGKERHTLYSSIEEDEEEIILPRKRESALDYLDEEEE</sequence>
<keyword evidence="3" id="KW-1185">Reference proteome</keyword>
<dbReference type="STRING" id="1033731.SAMN05444145_1065"/>
<feature type="compositionally biased region" description="Basic and acidic residues" evidence="1">
    <location>
        <begin position="1"/>
        <end position="33"/>
    </location>
</feature>
<dbReference type="Proteomes" id="UP000183253">
    <property type="component" value="Unassembled WGS sequence"/>
</dbReference>